<keyword evidence="2" id="KW-0479">Metal-binding</keyword>
<comment type="caution">
    <text evidence="5">The sequence shown here is derived from an EMBL/GenBank/DDBJ whole genome shotgun (WGS) entry which is preliminary data.</text>
</comment>
<dbReference type="AlphaFoldDB" id="A0A7W3IPW1"/>
<organism evidence="5 6">
    <name type="scientific">Microlunatus kandeliicorticis</name>
    <dbReference type="NCBI Taxonomy" id="1759536"/>
    <lineage>
        <taxon>Bacteria</taxon>
        <taxon>Bacillati</taxon>
        <taxon>Actinomycetota</taxon>
        <taxon>Actinomycetes</taxon>
        <taxon>Propionibacteriales</taxon>
        <taxon>Propionibacteriaceae</taxon>
        <taxon>Microlunatus</taxon>
    </lineage>
</organism>
<evidence type="ECO:0000313" key="5">
    <source>
        <dbReference type="EMBL" id="MBA8793039.1"/>
    </source>
</evidence>
<comment type="similarity">
    <text evidence="1">Belongs to the sulfatase family.</text>
</comment>
<dbReference type="PANTHER" id="PTHR45953">
    <property type="entry name" value="IDURONATE 2-SULFATASE"/>
    <property type="match status" value="1"/>
</dbReference>
<evidence type="ECO:0000259" key="4">
    <source>
        <dbReference type="Pfam" id="PF00884"/>
    </source>
</evidence>
<dbReference type="GO" id="GO:0008484">
    <property type="term" value="F:sulfuric ester hydrolase activity"/>
    <property type="evidence" value="ECO:0007669"/>
    <property type="project" value="TreeGrafter"/>
</dbReference>
<name>A0A7W3IPW1_9ACTN</name>
<sequence length="488" mass="53068">MGPNVLLICTDQQRADALGVAGNPEIDTPHLDRLAASGARFDGCYVQSPVCAPSRASLMTGCYPQTHGLWANGVGLPPGTRLLPQALAEVGYDCGVIGKWHLDACDGGRTETAPPGVRVWQWAHDPYPGSSENAYHRWLATAHPVLHDRLFGRGPDGRRRRPGPAGVAGTAVDVVPTEAHYSRWVGDRTVEYLRDGRPEGRPFFLVANFFDPHHAFGAPAEYRARYDPAALAPPLTRPGELDDKPAILREASRASYAGHAPGYLDYTAAELAEIRADYYAMVSLVDDEVGRILDLLDEQGLAQDTVVVFTSDHGELLGDHQLLLKGPMLYDCAVRVPLLVRWPGRIAPGTVVEDLVQWIDLTATITELSGSSLPRQQGRSLLGLADGTATGHRGWATCSYRDSGHPYDPPVHTTMIRTAQTKIIVHHGPPATDRARTGELYDLTTDPGELVNLWDDPTRAGLRAAMTELALDVLVATEDRSSPRLAFW</sequence>
<proteinExistence type="inferred from homology"/>
<keyword evidence="6" id="KW-1185">Reference proteome</keyword>
<dbReference type="InterPro" id="IPR017850">
    <property type="entry name" value="Alkaline_phosphatase_core_sf"/>
</dbReference>
<evidence type="ECO:0000256" key="1">
    <source>
        <dbReference type="ARBA" id="ARBA00008779"/>
    </source>
</evidence>
<evidence type="ECO:0000313" key="6">
    <source>
        <dbReference type="Proteomes" id="UP000523079"/>
    </source>
</evidence>
<dbReference type="Pfam" id="PF00884">
    <property type="entry name" value="Sulfatase"/>
    <property type="match status" value="1"/>
</dbReference>
<dbReference type="EMBL" id="JACGWT010000001">
    <property type="protein sequence ID" value="MBA8793039.1"/>
    <property type="molecule type" value="Genomic_DNA"/>
</dbReference>
<protein>
    <submittedName>
        <fullName evidence="5">Arylsulfatase A-like enzyme</fullName>
    </submittedName>
</protein>
<dbReference type="PANTHER" id="PTHR45953:SF1">
    <property type="entry name" value="IDURONATE 2-SULFATASE"/>
    <property type="match status" value="1"/>
</dbReference>
<dbReference type="PROSITE" id="PS00523">
    <property type="entry name" value="SULFATASE_1"/>
    <property type="match status" value="1"/>
</dbReference>
<evidence type="ECO:0000256" key="2">
    <source>
        <dbReference type="ARBA" id="ARBA00022723"/>
    </source>
</evidence>
<dbReference type="InterPro" id="IPR000917">
    <property type="entry name" value="Sulfatase_N"/>
</dbReference>
<dbReference type="RefSeq" id="WP_182558599.1">
    <property type="nucleotide sequence ID" value="NZ_JACGWT010000001.1"/>
</dbReference>
<dbReference type="GO" id="GO:0046872">
    <property type="term" value="F:metal ion binding"/>
    <property type="evidence" value="ECO:0007669"/>
    <property type="project" value="UniProtKB-KW"/>
</dbReference>
<feature type="domain" description="Sulfatase N-terminal" evidence="4">
    <location>
        <begin position="3"/>
        <end position="370"/>
    </location>
</feature>
<gene>
    <name evidence="5" type="ORF">FHX74_000633</name>
</gene>
<dbReference type="InterPro" id="IPR024607">
    <property type="entry name" value="Sulfatase_CS"/>
</dbReference>
<accession>A0A7W3IPW1</accession>
<keyword evidence="3" id="KW-0378">Hydrolase</keyword>
<dbReference type="GO" id="GO:0005737">
    <property type="term" value="C:cytoplasm"/>
    <property type="evidence" value="ECO:0007669"/>
    <property type="project" value="TreeGrafter"/>
</dbReference>
<dbReference type="Proteomes" id="UP000523079">
    <property type="component" value="Unassembled WGS sequence"/>
</dbReference>
<evidence type="ECO:0000256" key="3">
    <source>
        <dbReference type="ARBA" id="ARBA00022801"/>
    </source>
</evidence>
<reference evidence="5 6" key="1">
    <citation type="submission" date="2020-07" db="EMBL/GenBank/DDBJ databases">
        <title>Sequencing the genomes of 1000 actinobacteria strains.</title>
        <authorList>
            <person name="Klenk H.-P."/>
        </authorList>
    </citation>
    <scope>NUCLEOTIDE SEQUENCE [LARGE SCALE GENOMIC DNA]</scope>
    <source>
        <strain evidence="5 6">DSM 100723</strain>
    </source>
</reference>
<dbReference type="Gene3D" id="3.40.720.10">
    <property type="entry name" value="Alkaline Phosphatase, subunit A"/>
    <property type="match status" value="1"/>
</dbReference>
<dbReference type="SUPFAM" id="SSF53649">
    <property type="entry name" value="Alkaline phosphatase-like"/>
    <property type="match status" value="1"/>
</dbReference>